<evidence type="ECO:0000313" key="2">
    <source>
        <dbReference type="EMBL" id="EZA47795.1"/>
    </source>
</evidence>
<evidence type="ECO:0000313" key="4">
    <source>
        <dbReference type="Proteomes" id="UP000053097"/>
    </source>
</evidence>
<reference evidence="2 4" key="1">
    <citation type="journal article" date="2014" name="Curr. Biol.">
        <title>The genome of the clonal raider ant Cerapachys biroi.</title>
        <authorList>
            <person name="Oxley P.R."/>
            <person name="Ji L."/>
            <person name="Fetter-Pruneda I."/>
            <person name="McKenzie S.K."/>
            <person name="Li C."/>
            <person name="Hu H."/>
            <person name="Zhang G."/>
            <person name="Kronauer D.J."/>
        </authorList>
    </citation>
    <scope>NUCLEOTIDE SEQUENCE [LARGE SCALE GENOMIC DNA]</scope>
</reference>
<reference evidence="3 5" key="2">
    <citation type="journal article" date="2018" name="Genome Res.">
        <title>The genomic architecture and molecular evolution of ant odorant receptors.</title>
        <authorList>
            <person name="McKenzie S.K."/>
            <person name="Kronauer D.J.C."/>
        </authorList>
    </citation>
    <scope>NUCLEOTIDE SEQUENCE [LARGE SCALE GENOMIC DNA]</scope>
    <source>
        <strain evidence="3">Clonal line C1</strain>
    </source>
</reference>
<dbReference type="EMBL" id="KK107785">
    <property type="protein sequence ID" value="EZA47795.1"/>
    <property type="molecule type" value="Genomic_DNA"/>
</dbReference>
<dbReference type="OMA" id="DIKMQIC"/>
<feature type="compositionally biased region" description="Basic and acidic residues" evidence="1">
    <location>
        <begin position="147"/>
        <end position="160"/>
    </location>
</feature>
<dbReference type="Proteomes" id="UP000053097">
    <property type="component" value="Unassembled WGS sequence"/>
</dbReference>
<evidence type="ECO:0000256" key="1">
    <source>
        <dbReference type="SAM" id="MobiDB-lite"/>
    </source>
</evidence>
<proteinExistence type="predicted"/>
<reference evidence="3" key="3">
    <citation type="submission" date="2018-07" db="EMBL/GenBank/DDBJ databases">
        <authorList>
            <person name="Mckenzie S.K."/>
            <person name="Kronauer D.J.C."/>
        </authorList>
    </citation>
    <scope>NUCLEOTIDE SEQUENCE</scope>
    <source>
        <strain evidence="3">Clonal line C1</strain>
    </source>
</reference>
<accession>A0A026VVV1</accession>
<protein>
    <submittedName>
        <fullName evidence="2">Uncharacterized protein</fullName>
    </submittedName>
</protein>
<sequence>MENNGEVTCSRASEEIDMNDMKIESLEIDKNLDSGNLQDNLIATTRKYVVMPKRRGRPRKRKLEAKSQPPMKKTIDNATIDSESGLKRDRFRPIRPKPTSSAAPVSKNKLLEMSSTLNVPTLMSNRLIFTTPLLDRNKTQHTSTSDNFEKRRDRISENATDRNSNAITINNSLRNAKSTVKSQKSSIELFFESMAQTVLNLPMEVQADIKMQICKIVTNAEVKYCGSQTKFKEERIEENDFEN</sequence>
<name>A0A026VVV1_OOCBI</name>
<evidence type="ECO:0000313" key="5">
    <source>
        <dbReference type="Proteomes" id="UP000279307"/>
    </source>
</evidence>
<feature type="region of interest" description="Disordered" evidence="1">
    <location>
        <begin position="138"/>
        <end position="163"/>
    </location>
</feature>
<dbReference type="EMBL" id="QOIP01000004">
    <property type="protein sequence ID" value="RLU24119.1"/>
    <property type="molecule type" value="Genomic_DNA"/>
</dbReference>
<gene>
    <name evidence="3" type="ORF">DMN91_004328</name>
    <name evidence="2" type="ORF">X777_15228</name>
</gene>
<dbReference type="STRING" id="2015173.A0A026VVV1"/>
<organism evidence="2 4">
    <name type="scientific">Ooceraea biroi</name>
    <name type="common">Clonal raider ant</name>
    <name type="synonym">Cerapachys biroi</name>
    <dbReference type="NCBI Taxonomy" id="2015173"/>
    <lineage>
        <taxon>Eukaryota</taxon>
        <taxon>Metazoa</taxon>
        <taxon>Ecdysozoa</taxon>
        <taxon>Arthropoda</taxon>
        <taxon>Hexapoda</taxon>
        <taxon>Insecta</taxon>
        <taxon>Pterygota</taxon>
        <taxon>Neoptera</taxon>
        <taxon>Endopterygota</taxon>
        <taxon>Hymenoptera</taxon>
        <taxon>Apocrita</taxon>
        <taxon>Aculeata</taxon>
        <taxon>Formicoidea</taxon>
        <taxon>Formicidae</taxon>
        <taxon>Dorylinae</taxon>
        <taxon>Ooceraea</taxon>
    </lineage>
</organism>
<dbReference type="Proteomes" id="UP000279307">
    <property type="component" value="Chromosome 4"/>
</dbReference>
<evidence type="ECO:0000313" key="3">
    <source>
        <dbReference type="EMBL" id="RLU24119.1"/>
    </source>
</evidence>
<dbReference type="OrthoDB" id="6487365at2759"/>
<dbReference type="AlphaFoldDB" id="A0A026VVV1"/>
<keyword evidence="4" id="KW-1185">Reference proteome</keyword>